<dbReference type="InterPro" id="IPR005337">
    <property type="entry name" value="RapZ-like"/>
</dbReference>
<feature type="binding site" evidence="4">
    <location>
        <begin position="86"/>
        <end position="89"/>
    </location>
    <ligand>
        <name>GTP</name>
        <dbReference type="ChEBI" id="CHEBI:37565"/>
    </ligand>
</feature>
<dbReference type="EMBL" id="CAJA01000057">
    <property type="protein sequence ID" value="CCH72263.1"/>
    <property type="molecule type" value="Genomic_DNA"/>
</dbReference>
<dbReference type="PANTHER" id="PTHR30448">
    <property type="entry name" value="RNASE ADAPTER PROTEIN RAPZ"/>
    <property type="match status" value="1"/>
</dbReference>
<feature type="domain" description="RapZ-like N-terminal" evidence="6">
    <location>
        <begin position="25"/>
        <end position="181"/>
    </location>
</feature>
<evidence type="ECO:0000256" key="5">
    <source>
        <dbReference type="SAM" id="MobiDB-lite"/>
    </source>
</evidence>
<dbReference type="GO" id="GO:0005525">
    <property type="term" value="F:GTP binding"/>
    <property type="evidence" value="ECO:0007669"/>
    <property type="project" value="UniProtKB-UniRule"/>
</dbReference>
<keyword evidence="9" id="KW-1185">Reference proteome</keyword>
<reference evidence="8 9" key="1">
    <citation type="journal article" date="2013" name="ISME J.">
        <title>A metabolic model for members of the genus Tetrasphaera involved in enhanced biological phosphorus removal.</title>
        <authorList>
            <person name="Kristiansen R."/>
            <person name="Nguyen H.T.T."/>
            <person name="Saunders A.M."/>
            <person name="Nielsen J.L."/>
            <person name="Wimmer R."/>
            <person name="Le V.Q."/>
            <person name="McIlroy S.J."/>
            <person name="Petrovski S."/>
            <person name="Seviour R.J."/>
            <person name="Calteau A."/>
            <person name="Nielsen K.L."/>
            <person name="Nielsen P.H."/>
        </authorList>
    </citation>
    <scope>NUCLEOTIDE SEQUENCE [LARGE SCALE GENOMIC DNA]</scope>
    <source>
        <strain evidence="8 9">Ben110</strain>
    </source>
</reference>
<name>W6JSW4_9MICO</name>
<dbReference type="NCBIfam" id="NF003828">
    <property type="entry name" value="PRK05416.1"/>
    <property type="match status" value="1"/>
</dbReference>
<dbReference type="Pfam" id="PF22740">
    <property type="entry name" value="PapZ_C"/>
    <property type="match status" value="1"/>
</dbReference>
<feature type="domain" description="RapZ C-terminal" evidence="7">
    <location>
        <begin position="189"/>
        <end position="307"/>
    </location>
</feature>
<organism evidence="8 9">
    <name type="scientific">Nostocoides australiense Ben110</name>
    <dbReference type="NCBI Taxonomy" id="1193182"/>
    <lineage>
        <taxon>Bacteria</taxon>
        <taxon>Bacillati</taxon>
        <taxon>Actinomycetota</taxon>
        <taxon>Actinomycetes</taxon>
        <taxon>Micrococcales</taxon>
        <taxon>Intrasporangiaceae</taxon>
        <taxon>Nostocoides</taxon>
    </lineage>
</organism>
<proteinExistence type="inferred from homology"/>
<protein>
    <submittedName>
        <fullName evidence="8">GTPase</fullName>
    </submittedName>
</protein>
<feature type="binding site" evidence="4">
    <location>
        <begin position="31"/>
        <end position="38"/>
    </location>
    <ligand>
        <name>ATP</name>
        <dbReference type="ChEBI" id="CHEBI:30616"/>
    </ligand>
</feature>
<evidence type="ECO:0000259" key="6">
    <source>
        <dbReference type="Pfam" id="PF03668"/>
    </source>
</evidence>
<keyword evidence="2 4" id="KW-0067">ATP-binding</keyword>
<dbReference type="STRING" id="1193182.BN11_150003"/>
<dbReference type="PRINTS" id="PR01100">
    <property type="entry name" value="SHIKIMTKNASE"/>
</dbReference>
<keyword evidence="3 4" id="KW-0342">GTP-binding</keyword>
<dbReference type="PANTHER" id="PTHR30448:SF0">
    <property type="entry name" value="RNASE ADAPTER PROTEIN RAPZ"/>
    <property type="match status" value="1"/>
</dbReference>
<keyword evidence="1 4" id="KW-0547">Nucleotide-binding</keyword>
<evidence type="ECO:0000259" key="7">
    <source>
        <dbReference type="Pfam" id="PF22740"/>
    </source>
</evidence>
<dbReference type="InterPro" id="IPR053930">
    <property type="entry name" value="RapZ-like_N"/>
</dbReference>
<dbReference type="Gene3D" id="3.40.50.300">
    <property type="entry name" value="P-loop containing nucleotide triphosphate hydrolases"/>
    <property type="match status" value="1"/>
</dbReference>
<evidence type="ECO:0000313" key="8">
    <source>
        <dbReference type="EMBL" id="CCH72263.1"/>
    </source>
</evidence>
<feature type="region of interest" description="Disordered" evidence="5">
    <location>
        <begin position="1"/>
        <end position="20"/>
    </location>
</feature>
<evidence type="ECO:0000256" key="4">
    <source>
        <dbReference type="HAMAP-Rule" id="MF_00636"/>
    </source>
</evidence>
<evidence type="ECO:0000256" key="3">
    <source>
        <dbReference type="ARBA" id="ARBA00023134"/>
    </source>
</evidence>
<evidence type="ECO:0000313" key="9">
    <source>
        <dbReference type="Proteomes" id="UP000035763"/>
    </source>
</evidence>
<dbReference type="PIRSF" id="PIRSF005052">
    <property type="entry name" value="P-loopkin"/>
    <property type="match status" value="1"/>
</dbReference>
<evidence type="ECO:0000256" key="1">
    <source>
        <dbReference type="ARBA" id="ARBA00022741"/>
    </source>
</evidence>
<dbReference type="GO" id="GO:0005524">
    <property type="term" value="F:ATP binding"/>
    <property type="evidence" value="ECO:0007669"/>
    <property type="project" value="UniProtKB-UniRule"/>
</dbReference>
<dbReference type="Proteomes" id="UP000035763">
    <property type="component" value="Unassembled WGS sequence"/>
</dbReference>
<sequence length="310" mass="34224">MSEPAAEVDPMTQPSADPDTDLDVEFLIVTGMSGAGRSTVGHVLEDLGWFVVDNLPPPLLVDLVDLAHRVSRRPGRRHRRVAAIVDVRAREFSDSLSGAIDRLRQSGRTPTVIFLDATDEALVRRFESVRRPHPLQGQGRLLDGIQAERKLLGELRSSASVLIDTSGLNVHQLTRKITPLFSQIEQRTRLAVVPFGFKYGVPLDADFVFDMRFLPNPFWVPELRSLTGTDAPVSEFVFSEPGAEEFVDRVAALMETVAAGYEREGRRYVTLAVGCTGGKHRSVAVAEALGRRLEGDAFATFVVHRDLGRE</sequence>
<accession>W6JSW4</accession>
<dbReference type="InterPro" id="IPR053931">
    <property type="entry name" value="RapZ_C"/>
</dbReference>
<dbReference type="InterPro" id="IPR027417">
    <property type="entry name" value="P-loop_NTPase"/>
</dbReference>
<evidence type="ECO:0000256" key="2">
    <source>
        <dbReference type="ARBA" id="ARBA00022840"/>
    </source>
</evidence>
<dbReference type="SUPFAM" id="SSF52540">
    <property type="entry name" value="P-loop containing nucleoside triphosphate hydrolases"/>
    <property type="match status" value="1"/>
</dbReference>
<dbReference type="HAMAP" id="MF_00636">
    <property type="entry name" value="RapZ_like"/>
    <property type="match status" value="1"/>
</dbReference>
<gene>
    <name evidence="8" type="primary">yvcJ</name>
    <name evidence="8" type="ORF">BN11_150003</name>
</gene>
<dbReference type="Pfam" id="PF03668">
    <property type="entry name" value="RapZ-like_N"/>
    <property type="match status" value="1"/>
</dbReference>
<dbReference type="AlphaFoldDB" id="W6JSW4"/>
<comment type="caution">
    <text evidence="8">The sequence shown here is derived from an EMBL/GenBank/DDBJ whole genome shotgun (WGS) entry which is preliminary data.</text>
</comment>